<dbReference type="OrthoDB" id="1680494at2"/>
<organism evidence="2 3">
    <name type="scientific">Amphritea opalescens</name>
    <dbReference type="NCBI Taxonomy" id="2490544"/>
    <lineage>
        <taxon>Bacteria</taxon>
        <taxon>Pseudomonadati</taxon>
        <taxon>Pseudomonadota</taxon>
        <taxon>Gammaproteobacteria</taxon>
        <taxon>Oceanospirillales</taxon>
        <taxon>Oceanospirillaceae</taxon>
        <taxon>Amphritea</taxon>
    </lineage>
</organism>
<dbReference type="AlphaFoldDB" id="A0A430KT93"/>
<sequence>MGLIKRLCVMWICMLAPLAFGGVPADKGVFSTAPVLNDGQRWRIGYFEGGEYTDYQKVLIETVKGLMKLGWIEKTDIPEQQGEQTAQLWQWLEQAHSEYIEFVPDAHYSAQWNKNVLDSVTDKVIKRLNQGDLDLMIAMGTWAGKALANNRHHTPTMILSTSDPLTSGIIKSISDSGYDHIHATVDPNRYDRQVRVFHDIVDFKNLGVAYEDSANGRSYAAMDVIERLSVERGFNIVRCHTLSDVTDIKLAEASVEKCFRQLAPKVDAIYVTVQGGVNEQSIGTLVKIANDHGVPTFSQSGSEEVKKGFLFSLSQAGFRYVGEFHAQTFAKVFNGALPNQLTQFFEEPPRMAVNLKTAEIVGFNPPLLLLGAADEVYRDIPSQ</sequence>
<keyword evidence="1" id="KW-0732">Signal</keyword>
<feature type="chain" id="PRO_5019186274" evidence="1">
    <location>
        <begin position="22"/>
        <end position="383"/>
    </location>
</feature>
<evidence type="ECO:0000313" key="2">
    <source>
        <dbReference type="EMBL" id="RTE66732.1"/>
    </source>
</evidence>
<evidence type="ECO:0000256" key="1">
    <source>
        <dbReference type="SAM" id="SignalP"/>
    </source>
</evidence>
<reference evidence="2 3" key="1">
    <citation type="submission" date="2018-11" db="EMBL/GenBank/DDBJ databases">
        <title>The draft genome sequence of Amphritea opalescens ANRC-JH13T.</title>
        <authorList>
            <person name="Fang Z."/>
            <person name="Zhang Y."/>
            <person name="Han X."/>
        </authorList>
    </citation>
    <scope>NUCLEOTIDE SEQUENCE [LARGE SCALE GENOMIC DNA]</scope>
    <source>
        <strain evidence="2 3">ANRC-JH13</strain>
    </source>
</reference>
<feature type="signal peptide" evidence="1">
    <location>
        <begin position="1"/>
        <end position="21"/>
    </location>
</feature>
<accession>A0A430KT93</accession>
<dbReference type="Gene3D" id="3.40.50.2300">
    <property type="match status" value="2"/>
</dbReference>
<keyword evidence="3" id="KW-1185">Reference proteome</keyword>
<protein>
    <submittedName>
        <fullName evidence="2">ABC transporter substrate-binding protein</fullName>
    </submittedName>
</protein>
<comment type="caution">
    <text evidence="2">The sequence shown here is derived from an EMBL/GenBank/DDBJ whole genome shotgun (WGS) entry which is preliminary data.</text>
</comment>
<evidence type="ECO:0000313" key="3">
    <source>
        <dbReference type="Proteomes" id="UP000283087"/>
    </source>
</evidence>
<name>A0A430KT93_9GAMM</name>
<dbReference type="Pfam" id="PF04392">
    <property type="entry name" value="ABC_sub_bind"/>
    <property type="match status" value="1"/>
</dbReference>
<gene>
    <name evidence="2" type="ORF">EH243_06540</name>
</gene>
<dbReference type="Proteomes" id="UP000283087">
    <property type="component" value="Unassembled WGS sequence"/>
</dbReference>
<proteinExistence type="predicted"/>
<dbReference type="PANTHER" id="PTHR35271:SF1">
    <property type="entry name" value="ABC TRANSPORTER, SUBSTRATE-BINDING LIPOPROTEIN"/>
    <property type="match status" value="1"/>
</dbReference>
<dbReference type="RefSeq" id="WP_126157835.1">
    <property type="nucleotide sequence ID" value="NZ_RQXW01000004.1"/>
</dbReference>
<dbReference type="EMBL" id="RQXW01000004">
    <property type="protein sequence ID" value="RTE66732.1"/>
    <property type="molecule type" value="Genomic_DNA"/>
</dbReference>
<dbReference type="PANTHER" id="PTHR35271">
    <property type="entry name" value="ABC TRANSPORTER, SUBSTRATE-BINDING LIPOPROTEIN-RELATED"/>
    <property type="match status" value="1"/>
</dbReference>
<dbReference type="InterPro" id="IPR007487">
    <property type="entry name" value="ABC_transpt-TYRBP-like"/>
</dbReference>